<proteinExistence type="inferred from homology"/>
<keyword evidence="2" id="KW-0520">NAD</keyword>
<dbReference type="Gene3D" id="3.40.50.720">
    <property type="entry name" value="NAD(P)-binding Rossmann-like Domain"/>
    <property type="match status" value="2"/>
</dbReference>
<evidence type="ECO:0000256" key="2">
    <source>
        <dbReference type="ARBA" id="ARBA00023027"/>
    </source>
</evidence>
<evidence type="ECO:0000313" key="6">
    <source>
        <dbReference type="Proteomes" id="UP000199771"/>
    </source>
</evidence>
<keyword evidence="1" id="KW-0560">Oxidoreductase</keyword>
<dbReference type="EMBL" id="FOOC01000009">
    <property type="protein sequence ID" value="SFF56411.1"/>
    <property type="molecule type" value="Genomic_DNA"/>
</dbReference>
<dbReference type="InterPro" id="IPR036291">
    <property type="entry name" value="NAD(P)-bd_dom_sf"/>
</dbReference>
<dbReference type="OrthoDB" id="9803238at2"/>
<dbReference type="PIRSF" id="PIRSF500136">
    <property type="entry name" value="UDP_ManNAc_DH"/>
    <property type="match status" value="1"/>
</dbReference>
<dbReference type="Pfam" id="PF03720">
    <property type="entry name" value="UDPG_MGDP_dh_C"/>
    <property type="match status" value="1"/>
</dbReference>
<dbReference type="InterPro" id="IPR014027">
    <property type="entry name" value="UDP-Glc/GDP-Man_DH_C"/>
</dbReference>
<evidence type="ECO:0000259" key="4">
    <source>
        <dbReference type="SMART" id="SM00984"/>
    </source>
</evidence>
<keyword evidence="6" id="KW-1185">Reference proteome</keyword>
<dbReference type="Pfam" id="PF00984">
    <property type="entry name" value="UDPG_MGDP_dh"/>
    <property type="match status" value="1"/>
</dbReference>
<organism evidence="5 6">
    <name type="scientific">Fontimonas thermophila</name>
    <dbReference type="NCBI Taxonomy" id="1076937"/>
    <lineage>
        <taxon>Bacteria</taxon>
        <taxon>Pseudomonadati</taxon>
        <taxon>Pseudomonadota</taxon>
        <taxon>Gammaproteobacteria</taxon>
        <taxon>Nevskiales</taxon>
        <taxon>Nevskiaceae</taxon>
        <taxon>Fontimonas</taxon>
    </lineage>
</organism>
<dbReference type="PANTHER" id="PTHR43491:SF1">
    <property type="entry name" value="UDP-N-ACETYL-D-MANNOSAMINE DEHYDROGENASE"/>
    <property type="match status" value="1"/>
</dbReference>
<comment type="similarity">
    <text evidence="3">Belongs to the UDP-glucose/GDP-mannose dehydrogenase family.</text>
</comment>
<dbReference type="InterPro" id="IPR028359">
    <property type="entry name" value="UDP_ManNAc/GlcNAc_DH"/>
</dbReference>
<dbReference type="SUPFAM" id="SSF52413">
    <property type="entry name" value="UDP-glucose/GDP-mannose dehydrogenase C-terminal domain"/>
    <property type="match status" value="1"/>
</dbReference>
<dbReference type="PANTHER" id="PTHR43491">
    <property type="entry name" value="UDP-N-ACETYL-D-MANNOSAMINE DEHYDROGENASE"/>
    <property type="match status" value="1"/>
</dbReference>
<dbReference type="InterPro" id="IPR036220">
    <property type="entry name" value="UDP-Glc/GDP-Man_DH_C_sf"/>
</dbReference>
<dbReference type="NCBIfam" id="TIGR03026">
    <property type="entry name" value="NDP-sugDHase"/>
    <property type="match status" value="1"/>
</dbReference>
<dbReference type="Pfam" id="PF03721">
    <property type="entry name" value="UDPG_MGDP_dh_N"/>
    <property type="match status" value="1"/>
</dbReference>
<dbReference type="InterPro" id="IPR014026">
    <property type="entry name" value="UDP-Glc/GDP-Man_DH_dimer"/>
</dbReference>
<dbReference type="InterPro" id="IPR008927">
    <property type="entry name" value="6-PGluconate_DH-like_C_sf"/>
</dbReference>
<evidence type="ECO:0000256" key="3">
    <source>
        <dbReference type="PIRNR" id="PIRNR000124"/>
    </source>
</evidence>
<dbReference type="SMART" id="SM00984">
    <property type="entry name" value="UDPG_MGDP_dh_C"/>
    <property type="match status" value="1"/>
</dbReference>
<dbReference type="AlphaFoldDB" id="A0A1I2JUH1"/>
<name>A0A1I2JUH1_9GAMM</name>
<evidence type="ECO:0000256" key="1">
    <source>
        <dbReference type="ARBA" id="ARBA00023002"/>
    </source>
</evidence>
<gene>
    <name evidence="5" type="ORF">SAMN04488120_10912</name>
</gene>
<dbReference type="GO" id="GO:0000271">
    <property type="term" value="P:polysaccharide biosynthetic process"/>
    <property type="evidence" value="ECO:0007669"/>
    <property type="project" value="InterPro"/>
</dbReference>
<dbReference type="SUPFAM" id="SSF48179">
    <property type="entry name" value="6-phosphogluconate dehydrogenase C-terminal domain-like"/>
    <property type="match status" value="1"/>
</dbReference>
<accession>A0A1I2JUH1</accession>
<reference evidence="5" key="1">
    <citation type="submission" date="2016-10" db="EMBL/GenBank/DDBJ databases">
        <authorList>
            <person name="de Groot N.N."/>
        </authorList>
    </citation>
    <scope>NUCLEOTIDE SEQUENCE [LARGE SCALE GENOMIC DNA]</scope>
    <source>
        <strain evidence="5">DSM 23609</strain>
    </source>
</reference>
<protein>
    <submittedName>
        <fullName evidence="5">UDP-N-acetyl-D-glucosamine dehydrogenase</fullName>
    </submittedName>
</protein>
<evidence type="ECO:0000313" key="5">
    <source>
        <dbReference type="EMBL" id="SFF56411.1"/>
    </source>
</evidence>
<dbReference type="InterPro" id="IPR017476">
    <property type="entry name" value="UDP-Glc/GDP-Man"/>
</dbReference>
<dbReference type="InterPro" id="IPR001732">
    <property type="entry name" value="UDP-Glc/GDP-Man_DH_N"/>
</dbReference>
<dbReference type="SUPFAM" id="SSF51735">
    <property type="entry name" value="NAD(P)-binding Rossmann-fold domains"/>
    <property type="match status" value="1"/>
</dbReference>
<dbReference type="RefSeq" id="WP_091534260.1">
    <property type="nucleotide sequence ID" value="NZ_FOOC01000009.1"/>
</dbReference>
<dbReference type="GO" id="GO:0016616">
    <property type="term" value="F:oxidoreductase activity, acting on the CH-OH group of donors, NAD or NADP as acceptor"/>
    <property type="evidence" value="ECO:0007669"/>
    <property type="project" value="InterPro"/>
</dbReference>
<dbReference type="STRING" id="1076937.SAMN04488120_10912"/>
<dbReference type="PIRSF" id="PIRSF000124">
    <property type="entry name" value="UDPglc_GDPman_dh"/>
    <property type="match status" value="1"/>
</dbReference>
<dbReference type="Proteomes" id="UP000199771">
    <property type="component" value="Unassembled WGS sequence"/>
</dbReference>
<sequence>MRATETTHQDAPSVALASSLIPGSAAAALREKIERREACVAVIGLGYVGLPLCATLHAAGYRMLGIDIDPVKIEMLAAGRPYLEHVGADVFTTLRDSERFEATTDEAALERADVVILCVPTPLGRHREPDMTFVRGSTEMTARHLHAGQLVILESTTYPGTTRELCLPLLEASGLRCGRDFFLAFSPEREDPGRKDYTTRTTPKLVGGVDDTSADLAVQLFSSAIDQVVRVDSAEIAEAAKLLENIYRAVNIALVNELKPVLYDMGIDIWKVIEAAATKPFGFQPFYPGPGLGGHCIPIDPFYLTWRAKEFGHNTRFIELAGEINRAMPYYVIRRLGEGLNQCGKAIKGARVLICGVAYKANIDDTRETPAAEIIARLQEAGAVIAYHDPHVPTFPRKRDYDIRMDSTPLTAQTLQAQDAVVILVRHRRVDYGLIAREAALVVDACNAMAPFVPIKGVRIEA</sequence>
<dbReference type="GO" id="GO:0051287">
    <property type="term" value="F:NAD binding"/>
    <property type="evidence" value="ECO:0007669"/>
    <property type="project" value="InterPro"/>
</dbReference>
<dbReference type="GO" id="GO:0016628">
    <property type="term" value="F:oxidoreductase activity, acting on the CH-CH group of donors, NAD or NADP as acceptor"/>
    <property type="evidence" value="ECO:0007669"/>
    <property type="project" value="InterPro"/>
</dbReference>
<feature type="domain" description="UDP-glucose/GDP-mannose dehydrogenase C-terminal" evidence="4">
    <location>
        <begin position="353"/>
        <end position="451"/>
    </location>
</feature>